<reference evidence="2 3" key="1">
    <citation type="journal article" date="2023" name="Proc. Natl. Acad. Sci. U.S.A.">
        <title>A global phylogenomic analysis of the shiitake genus Lentinula.</title>
        <authorList>
            <person name="Sierra-Patev S."/>
            <person name="Min B."/>
            <person name="Naranjo-Ortiz M."/>
            <person name="Looney B."/>
            <person name="Konkel Z."/>
            <person name="Slot J.C."/>
            <person name="Sakamoto Y."/>
            <person name="Steenwyk J.L."/>
            <person name="Rokas A."/>
            <person name="Carro J."/>
            <person name="Camarero S."/>
            <person name="Ferreira P."/>
            <person name="Molpeceres G."/>
            <person name="Ruiz-Duenas F.J."/>
            <person name="Serrano A."/>
            <person name="Henrissat B."/>
            <person name="Drula E."/>
            <person name="Hughes K.W."/>
            <person name="Mata J.L."/>
            <person name="Ishikawa N.K."/>
            <person name="Vargas-Isla R."/>
            <person name="Ushijima S."/>
            <person name="Smith C.A."/>
            <person name="Donoghue J."/>
            <person name="Ahrendt S."/>
            <person name="Andreopoulos W."/>
            <person name="He G."/>
            <person name="LaButti K."/>
            <person name="Lipzen A."/>
            <person name="Ng V."/>
            <person name="Riley R."/>
            <person name="Sandor L."/>
            <person name="Barry K."/>
            <person name="Martinez A.T."/>
            <person name="Xiao Y."/>
            <person name="Gibbons J.G."/>
            <person name="Terashima K."/>
            <person name="Grigoriev I.V."/>
            <person name="Hibbett D."/>
        </authorList>
    </citation>
    <scope>NUCLEOTIDE SEQUENCE [LARGE SCALE GENOMIC DNA]</scope>
    <source>
        <strain evidence="2 3">TFB7810</strain>
    </source>
</reference>
<sequence>TIVGCFFFFSRLFVGSLHSFTDHDQAFHVVDEERKKLFMAMVCRLNQLSSTELGSIPNLHLDDFNYLRDPICA</sequence>
<name>A0A9W8TUW7_9AGAR</name>
<evidence type="ECO:0000313" key="2">
    <source>
        <dbReference type="EMBL" id="KAJ3741282.1"/>
    </source>
</evidence>
<protein>
    <submittedName>
        <fullName evidence="2">Uncharacterized protein</fullName>
    </submittedName>
</protein>
<gene>
    <name evidence="2" type="ORF">DFH05DRAFT_1505430</name>
</gene>
<evidence type="ECO:0000313" key="3">
    <source>
        <dbReference type="Proteomes" id="UP001142393"/>
    </source>
</evidence>
<evidence type="ECO:0000256" key="1">
    <source>
        <dbReference type="SAM" id="SignalP"/>
    </source>
</evidence>
<keyword evidence="1" id="KW-0732">Signal</keyword>
<dbReference type="EMBL" id="JANVFU010000012">
    <property type="protein sequence ID" value="KAJ3741282.1"/>
    <property type="molecule type" value="Genomic_DNA"/>
</dbReference>
<dbReference type="AlphaFoldDB" id="A0A9W8TUW7"/>
<dbReference type="Proteomes" id="UP001142393">
    <property type="component" value="Unassembled WGS sequence"/>
</dbReference>
<feature type="non-terminal residue" evidence="2">
    <location>
        <position position="1"/>
    </location>
</feature>
<organism evidence="2 3">
    <name type="scientific">Lentinula detonsa</name>
    <dbReference type="NCBI Taxonomy" id="2804962"/>
    <lineage>
        <taxon>Eukaryota</taxon>
        <taxon>Fungi</taxon>
        <taxon>Dikarya</taxon>
        <taxon>Basidiomycota</taxon>
        <taxon>Agaricomycotina</taxon>
        <taxon>Agaricomycetes</taxon>
        <taxon>Agaricomycetidae</taxon>
        <taxon>Agaricales</taxon>
        <taxon>Marasmiineae</taxon>
        <taxon>Omphalotaceae</taxon>
        <taxon>Lentinula</taxon>
    </lineage>
</organism>
<proteinExistence type="predicted"/>
<accession>A0A9W8TUW7</accession>
<feature type="signal peptide" evidence="1">
    <location>
        <begin position="1"/>
        <end position="19"/>
    </location>
</feature>
<keyword evidence="3" id="KW-1185">Reference proteome</keyword>
<feature type="chain" id="PRO_5040977266" evidence="1">
    <location>
        <begin position="20"/>
        <end position="73"/>
    </location>
</feature>
<comment type="caution">
    <text evidence="2">The sequence shown here is derived from an EMBL/GenBank/DDBJ whole genome shotgun (WGS) entry which is preliminary data.</text>
</comment>